<dbReference type="EMBL" id="HBGR01002330">
    <property type="protein sequence ID" value="CAD9369950.1"/>
    <property type="molecule type" value="Transcribed_RNA"/>
</dbReference>
<evidence type="ECO:0000256" key="2">
    <source>
        <dbReference type="ARBA" id="ARBA00006824"/>
    </source>
</evidence>
<keyword evidence="4" id="KW-1133">Transmembrane helix</keyword>
<evidence type="ECO:0000313" key="7">
    <source>
        <dbReference type="EMBL" id="CAD9369948.1"/>
    </source>
</evidence>
<evidence type="ECO:0000256" key="4">
    <source>
        <dbReference type="ARBA" id="ARBA00022989"/>
    </source>
</evidence>
<reference evidence="7" key="1">
    <citation type="submission" date="2021-01" db="EMBL/GenBank/DDBJ databases">
        <authorList>
            <person name="Corre E."/>
            <person name="Pelletier E."/>
            <person name="Niang G."/>
            <person name="Scheremetjew M."/>
            <person name="Finn R."/>
            <person name="Kale V."/>
            <person name="Holt S."/>
            <person name="Cochrane G."/>
            <person name="Meng A."/>
            <person name="Brown T."/>
            <person name="Cohen L."/>
        </authorList>
    </citation>
    <scope>NUCLEOTIDE SEQUENCE</scope>
    <source>
        <strain evidence="7">RCC733</strain>
    </source>
</reference>
<feature type="region of interest" description="Disordered" evidence="6">
    <location>
        <begin position="1"/>
        <end position="71"/>
    </location>
</feature>
<organism evidence="7">
    <name type="scientific">Pycnococcus provasolii</name>
    <dbReference type="NCBI Taxonomy" id="41880"/>
    <lineage>
        <taxon>Eukaryota</taxon>
        <taxon>Viridiplantae</taxon>
        <taxon>Chlorophyta</taxon>
        <taxon>Pseudoscourfieldiophyceae</taxon>
        <taxon>Pseudoscourfieldiales</taxon>
        <taxon>Pycnococcaceae</taxon>
        <taxon>Pycnococcus</taxon>
    </lineage>
</organism>
<feature type="compositionally biased region" description="Polar residues" evidence="6">
    <location>
        <begin position="59"/>
        <end position="71"/>
    </location>
</feature>
<evidence type="ECO:0000256" key="1">
    <source>
        <dbReference type="ARBA" id="ARBA00004141"/>
    </source>
</evidence>
<evidence type="ECO:0008006" key="9">
    <source>
        <dbReference type="Google" id="ProtNLM"/>
    </source>
</evidence>
<keyword evidence="5" id="KW-0472">Membrane</keyword>
<protein>
    <recommendedName>
        <fullName evidence="9">Peroxisomal membrane protein MPV17</fullName>
    </recommendedName>
</protein>
<feature type="compositionally biased region" description="Basic residues" evidence="6">
    <location>
        <begin position="22"/>
        <end position="31"/>
    </location>
</feature>
<dbReference type="GO" id="GO:0016020">
    <property type="term" value="C:membrane"/>
    <property type="evidence" value="ECO:0007669"/>
    <property type="project" value="UniProtKB-SubCell"/>
</dbReference>
<dbReference type="PANTHER" id="PTHR11266:SF121">
    <property type="entry name" value="OS09G0315000 PROTEIN"/>
    <property type="match status" value="1"/>
</dbReference>
<evidence type="ECO:0000256" key="6">
    <source>
        <dbReference type="SAM" id="MobiDB-lite"/>
    </source>
</evidence>
<dbReference type="PANTHER" id="PTHR11266">
    <property type="entry name" value="PEROXISOMAL MEMBRANE PROTEIN 2, PXMP2 MPV17"/>
    <property type="match status" value="1"/>
</dbReference>
<dbReference type="Pfam" id="PF04117">
    <property type="entry name" value="Mpv17_PMP22"/>
    <property type="match status" value="1"/>
</dbReference>
<sequence>MVPSSLVSLSSSSSSPSSSSQRHSHTRHQGGPRRTTLKAQAAAAGHHHRSSYHSAVARLTSTPSSSKTIQQPFISTNKKVYRCKISAQQQQQQQRSGLSPQEVRAVSTDVEAALDIATDDDDTFRASASASASKATSEDINNVVTLLDSPDACALVESCEVLTEEKPDTSSTTDESISTRTQTTSAVAAAATTFREGAMLEEVALSSWDESAEAQTATATAQQALYATTDLFVNAFIVSCVAGTIVFAGAEFNSELHRGWTPLEILEHIPQNNWRIYETMLDTNPVGIKSFISGVVYGAGDWLAQAYERAQDASSAASSSPTANLDVDASSSSATAATSASTTNRIAATSTPLESLVNALSFDRPRLLRSVAVGALLQAPIYHYYYELTEMMFPSEVQTNAIIKLVLDQTITIACWNALYYAFLGFLDGDEPRDIWKKITATAWPLMKSGWRLWPAAHIITYGVIPVQHRLLWVDMVEVLWVVILSLTGAAYGDKEEKKEDDQQLT</sequence>
<dbReference type="GO" id="GO:0005737">
    <property type="term" value="C:cytoplasm"/>
    <property type="evidence" value="ECO:0007669"/>
    <property type="project" value="TreeGrafter"/>
</dbReference>
<gene>
    <name evidence="7" type="ORF">PPRO1471_LOCUS1559</name>
    <name evidence="8" type="ORF">PPRO1471_LOCUS1560</name>
</gene>
<name>A0A6U0A9Z0_9CHLO</name>
<comment type="similarity">
    <text evidence="2">Belongs to the peroxisomal membrane protein PXMP2/4 family.</text>
</comment>
<evidence type="ECO:0000256" key="3">
    <source>
        <dbReference type="ARBA" id="ARBA00022692"/>
    </source>
</evidence>
<feature type="compositionally biased region" description="Low complexity" evidence="6">
    <location>
        <begin position="1"/>
        <end position="20"/>
    </location>
</feature>
<dbReference type="AlphaFoldDB" id="A0A6U0A9Z0"/>
<evidence type="ECO:0000256" key="5">
    <source>
        <dbReference type="ARBA" id="ARBA00023136"/>
    </source>
</evidence>
<dbReference type="InterPro" id="IPR007248">
    <property type="entry name" value="Mpv17_PMP22"/>
</dbReference>
<comment type="subcellular location">
    <subcellularLocation>
        <location evidence="1">Membrane</location>
        <topology evidence="1">Multi-pass membrane protein</topology>
    </subcellularLocation>
</comment>
<dbReference type="EMBL" id="HBGR01002329">
    <property type="protein sequence ID" value="CAD9369948.1"/>
    <property type="molecule type" value="Transcribed_RNA"/>
</dbReference>
<evidence type="ECO:0000313" key="8">
    <source>
        <dbReference type="EMBL" id="CAD9369950.1"/>
    </source>
</evidence>
<accession>A0A6U0A9Z0</accession>
<proteinExistence type="inferred from homology"/>
<keyword evidence="3" id="KW-0812">Transmembrane</keyword>